<accession>A0ABN0BDD4</accession>
<organism evidence="1 2">
    <name type="scientific">Helicobacter cinaedi CCUG 18818 = ATCC BAA-847</name>
    <dbReference type="NCBI Taxonomy" id="537971"/>
    <lineage>
        <taxon>Bacteria</taxon>
        <taxon>Pseudomonadati</taxon>
        <taxon>Campylobacterota</taxon>
        <taxon>Epsilonproteobacteria</taxon>
        <taxon>Campylobacterales</taxon>
        <taxon>Helicobacteraceae</taxon>
        <taxon>Helicobacter</taxon>
    </lineage>
</organism>
<evidence type="ECO:0000313" key="1">
    <source>
        <dbReference type="EMBL" id="EFR47514.1"/>
    </source>
</evidence>
<sequence length="35" mass="4186">MGFSPFLNFYMLELKDDKGRTNDGFSPFLNFYMLE</sequence>
<evidence type="ECO:0000313" key="2">
    <source>
        <dbReference type="Proteomes" id="UP000005755"/>
    </source>
</evidence>
<protein>
    <submittedName>
        <fullName evidence="1">Uncharacterized protein</fullName>
    </submittedName>
</protein>
<name>A0ABN0BDD4_9HELI</name>
<gene>
    <name evidence="1" type="ORF">HCCG_02062</name>
</gene>
<keyword evidence="2" id="KW-1185">Reference proteome</keyword>
<dbReference type="Proteomes" id="UP000005755">
    <property type="component" value="Unassembled WGS sequence"/>
</dbReference>
<dbReference type="EMBL" id="DS990394">
    <property type="protein sequence ID" value="EFR47514.1"/>
    <property type="molecule type" value="Genomic_DNA"/>
</dbReference>
<reference evidence="2" key="1">
    <citation type="journal article" date="2014" name="Genome Announc.">
        <title>Draft genome sequences of six enterohepatic helicobacter species isolated from humans and one from rhesus macaques.</title>
        <authorList>
            <person name="Shen Z."/>
            <person name="Sheh A."/>
            <person name="Young S.K."/>
            <person name="Abouelliel A."/>
            <person name="Ward D.V."/>
            <person name="Earl A.M."/>
            <person name="Fox J.G."/>
        </authorList>
    </citation>
    <scope>NUCLEOTIDE SEQUENCE [LARGE SCALE GENOMIC DNA]</scope>
    <source>
        <strain evidence="2">CCUG 18818</strain>
    </source>
</reference>
<proteinExistence type="predicted"/>